<reference evidence="2 3" key="1">
    <citation type="submission" date="2014-09" db="EMBL/GenBank/DDBJ databases">
        <authorList>
            <person name="Ellenberger Sabrina"/>
        </authorList>
    </citation>
    <scope>NUCLEOTIDE SEQUENCE [LARGE SCALE GENOMIC DNA]</scope>
    <source>
        <strain evidence="2 3">CBS 412.66</strain>
    </source>
</reference>
<organism evidence="2 3">
    <name type="scientific">Parasitella parasitica</name>
    <dbReference type="NCBI Taxonomy" id="35722"/>
    <lineage>
        <taxon>Eukaryota</taxon>
        <taxon>Fungi</taxon>
        <taxon>Fungi incertae sedis</taxon>
        <taxon>Mucoromycota</taxon>
        <taxon>Mucoromycotina</taxon>
        <taxon>Mucoromycetes</taxon>
        <taxon>Mucorales</taxon>
        <taxon>Mucorineae</taxon>
        <taxon>Mucoraceae</taxon>
        <taxon>Parasitella</taxon>
    </lineage>
</organism>
<evidence type="ECO:0000313" key="3">
    <source>
        <dbReference type="Proteomes" id="UP000054107"/>
    </source>
</evidence>
<feature type="region of interest" description="Disordered" evidence="1">
    <location>
        <begin position="1"/>
        <end position="44"/>
    </location>
</feature>
<feature type="compositionally biased region" description="Low complexity" evidence="1">
    <location>
        <begin position="18"/>
        <end position="41"/>
    </location>
</feature>
<sequence length="75" mass="7876">MSSAMNTAEPDSANVVNASEPDSATEPASASASEPAPASKPALKRKEMVVDSSSFIQALFPIVYELMSFIADQLK</sequence>
<protein>
    <submittedName>
        <fullName evidence="2">Uncharacterized protein</fullName>
    </submittedName>
</protein>
<dbReference type="AlphaFoldDB" id="A0A0B7MXD4"/>
<accession>A0A0B7MXD4</accession>
<name>A0A0B7MXD4_9FUNG</name>
<gene>
    <name evidence="2" type="primary">PARPA_01091.1 scaffold 1359</name>
</gene>
<evidence type="ECO:0000313" key="2">
    <source>
        <dbReference type="EMBL" id="CEP07783.1"/>
    </source>
</evidence>
<dbReference type="Proteomes" id="UP000054107">
    <property type="component" value="Unassembled WGS sequence"/>
</dbReference>
<dbReference type="EMBL" id="LN719426">
    <property type="protein sequence ID" value="CEP07783.1"/>
    <property type="molecule type" value="Genomic_DNA"/>
</dbReference>
<evidence type="ECO:0000256" key="1">
    <source>
        <dbReference type="SAM" id="MobiDB-lite"/>
    </source>
</evidence>
<proteinExistence type="predicted"/>
<keyword evidence="3" id="KW-1185">Reference proteome</keyword>